<evidence type="ECO:0000313" key="2">
    <source>
        <dbReference type="Proteomes" id="UP000249005"/>
    </source>
</evidence>
<evidence type="ECO:0000313" key="1">
    <source>
        <dbReference type="EMBL" id="SQI42976.1"/>
    </source>
</evidence>
<reference evidence="1 2" key="1">
    <citation type="submission" date="2018-06" db="EMBL/GenBank/DDBJ databases">
        <authorList>
            <consortium name="Pathogen Informatics"/>
            <person name="Doyle S."/>
        </authorList>
    </citation>
    <scope>NUCLEOTIDE SEQUENCE [LARGE SCALE GENOMIC DNA]</scope>
    <source>
        <strain evidence="1 2">NCTC12151</strain>
    </source>
</reference>
<protein>
    <submittedName>
        <fullName evidence="1">Uncharacterized protein</fullName>
    </submittedName>
</protein>
<proteinExistence type="predicted"/>
<dbReference type="EMBL" id="LS483470">
    <property type="protein sequence ID" value="SQI42976.1"/>
    <property type="molecule type" value="Genomic_DNA"/>
</dbReference>
<dbReference type="AlphaFoldDB" id="A0A2X4USZ6"/>
<dbReference type="KEGG" id="lri:NCTC12151_02818"/>
<organism evidence="1 2">
    <name type="scientific">Leminorella richardii</name>
    <dbReference type="NCBI Taxonomy" id="158841"/>
    <lineage>
        <taxon>Bacteria</taxon>
        <taxon>Pseudomonadati</taxon>
        <taxon>Pseudomonadota</taxon>
        <taxon>Gammaproteobacteria</taxon>
        <taxon>Enterobacterales</taxon>
        <taxon>Budviciaceae</taxon>
        <taxon>Leminorella</taxon>
    </lineage>
</organism>
<gene>
    <name evidence="1" type="ORF">NCTC12151_02818</name>
</gene>
<dbReference type="Proteomes" id="UP000249005">
    <property type="component" value="Chromosome 1"/>
</dbReference>
<sequence length="68" mass="7329">MGESSPSATASGCEFIVALFAARYLVTVLCLQGCQDIPCGEQRLGMDVLCVILLKPRRLFHAPYASPL</sequence>
<accession>A0A2X4USZ6</accession>
<keyword evidence="2" id="KW-1185">Reference proteome</keyword>
<name>A0A2X4USZ6_9GAMM</name>